<keyword evidence="12" id="KW-1185">Reference proteome</keyword>
<dbReference type="GO" id="GO:0003700">
    <property type="term" value="F:DNA-binding transcription factor activity"/>
    <property type="evidence" value="ECO:0007669"/>
    <property type="project" value="InterPro"/>
</dbReference>
<dbReference type="GO" id="GO:0000160">
    <property type="term" value="P:phosphorelay signal transduction system"/>
    <property type="evidence" value="ECO:0007669"/>
    <property type="project" value="UniProtKB-KW"/>
</dbReference>
<dbReference type="InterPro" id="IPR051552">
    <property type="entry name" value="HptR"/>
</dbReference>
<evidence type="ECO:0000259" key="9">
    <source>
        <dbReference type="PROSITE" id="PS01124"/>
    </source>
</evidence>
<organism evidence="11 12">
    <name type="scientific">Paenibacillus piri</name>
    <dbReference type="NCBI Taxonomy" id="2547395"/>
    <lineage>
        <taxon>Bacteria</taxon>
        <taxon>Bacillati</taxon>
        <taxon>Bacillota</taxon>
        <taxon>Bacilli</taxon>
        <taxon>Bacillales</taxon>
        <taxon>Paenibacillaceae</taxon>
        <taxon>Paenibacillus</taxon>
    </lineage>
</organism>
<evidence type="ECO:0000256" key="4">
    <source>
        <dbReference type="ARBA" id="ARBA00023012"/>
    </source>
</evidence>
<evidence type="ECO:0000256" key="1">
    <source>
        <dbReference type="ARBA" id="ARBA00004496"/>
    </source>
</evidence>
<reference evidence="11 12" key="1">
    <citation type="submission" date="2019-03" db="EMBL/GenBank/DDBJ databases">
        <title>This is whole genome sequence of Paenibacillus sp MS74 strain.</title>
        <authorList>
            <person name="Trinh H.N."/>
        </authorList>
    </citation>
    <scope>NUCLEOTIDE SEQUENCE [LARGE SCALE GENOMIC DNA]</scope>
    <source>
        <strain evidence="11 12">MS74</strain>
    </source>
</reference>
<dbReference type="Pfam" id="PF12833">
    <property type="entry name" value="HTH_18"/>
    <property type="match status" value="1"/>
</dbReference>
<dbReference type="GO" id="GO:0005737">
    <property type="term" value="C:cytoplasm"/>
    <property type="evidence" value="ECO:0007669"/>
    <property type="project" value="UniProtKB-SubCell"/>
</dbReference>
<name>A0A4R5KSN8_9BACL</name>
<evidence type="ECO:0000256" key="2">
    <source>
        <dbReference type="ARBA" id="ARBA00022490"/>
    </source>
</evidence>
<comment type="caution">
    <text evidence="11">The sequence shown here is derived from an EMBL/GenBank/DDBJ whole genome shotgun (WGS) entry which is preliminary data.</text>
</comment>
<dbReference type="InterPro" id="IPR009057">
    <property type="entry name" value="Homeodomain-like_sf"/>
</dbReference>
<dbReference type="PROSITE" id="PS50110">
    <property type="entry name" value="RESPONSE_REGULATORY"/>
    <property type="match status" value="1"/>
</dbReference>
<dbReference type="OrthoDB" id="342399at2"/>
<accession>A0A4R5KSN8</accession>
<keyword evidence="5" id="KW-0805">Transcription regulation</keyword>
<feature type="domain" description="HTH araC/xylS-type" evidence="9">
    <location>
        <begin position="449"/>
        <end position="547"/>
    </location>
</feature>
<keyword evidence="4" id="KW-0902">Two-component regulatory system</keyword>
<dbReference type="PROSITE" id="PS00041">
    <property type="entry name" value="HTH_ARAC_FAMILY_1"/>
    <property type="match status" value="1"/>
</dbReference>
<evidence type="ECO:0000256" key="5">
    <source>
        <dbReference type="ARBA" id="ARBA00023015"/>
    </source>
</evidence>
<evidence type="ECO:0000256" key="6">
    <source>
        <dbReference type="ARBA" id="ARBA00023125"/>
    </source>
</evidence>
<dbReference type="PROSITE" id="PS01124">
    <property type="entry name" value="HTH_ARAC_FAMILY_2"/>
    <property type="match status" value="1"/>
</dbReference>
<protein>
    <submittedName>
        <fullName evidence="11">Response regulator transcription factor</fullName>
    </submittedName>
</protein>
<dbReference type="PANTHER" id="PTHR42713:SF3">
    <property type="entry name" value="TRANSCRIPTIONAL REGULATORY PROTEIN HPTR"/>
    <property type="match status" value="1"/>
</dbReference>
<sequence length="547" mass="62385">MTMWKIAVIDDDKAVLQGMKKIIPWEDLEAEFAGEATDGQQGLELIRSVRPDIIITDIYMPVMNGLDMVEELRKTGFEGKIIILSGYSDFEYARQALRLNVDDYLSKPVTVSTIKSVLEKAIFELEGVSTLRLEQHELKQKLMHYEPFVEQERVKALVTGNAVAGKPLPPFLQGCPCGEDSSEFLVVAVEILRTVRVSEVSPSDFNLFRFAVGNILQEVISAAWKDARLIELHSQHMAVLLHTPKAKREEANLRIRPLCESMVKHVGDYLKVQLEIGLGTWKERWQEIADSTEEAFQALAAKRHMPVPGLPLYEFVKDCDPAAKNGMLDKATKLRPVQFYQQLGEAIRHLQEPQIQEVVERFFQPLEGTDGLAEKDIRNLGLETWAILTYSLLDAGVRADELFDAAQVKEELERLTSPGELKAWLLEKVAVFCSLSGKSEKLKHKQAVDFMIQHIHEHYAQDLHLSDLAEKVYISRNYLSNIFRQATGETFNSYVTRVRMEKAKSMILEGRWMIYEIAEKVGYKNVPYFTTQFKKYTGNNPTEFVKN</sequence>
<dbReference type="Gene3D" id="3.40.50.2300">
    <property type="match status" value="1"/>
</dbReference>
<keyword evidence="6" id="KW-0238">DNA-binding</keyword>
<evidence type="ECO:0000256" key="3">
    <source>
        <dbReference type="ARBA" id="ARBA00022553"/>
    </source>
</evidence>
<dbReference type="InterPro" id="IPR018062">
    <property type="entry name" value="HTH_AraC-typ_CS"/>
</dbReference>
<dbReference type="SMART" id="SM00448">
    <property type="entry name" value="REC"/>
    <property type="match status" value="1"/>
</dbReference>
<gene>
    <name evidence="11" type="ORF">E1757_10270</name>
</gene>
<comment type="subcellular location">
    <subcellularLocation>
        <location evidence="1">Cytoplasm</location>
    </subcellularLocation>
</comment>
<evidence type="ECO:0000256" key="7">
    <source>
        <dbReference type="ARBA" id="ARBA00023163"/>
    </source>
</evidence>
<dbReference type="GO" id="GO:0043565">
    <property type="term" value="F:sequence-specific DNA binding"/>
    <property type="evidence" value="ECO:0007669"/>
    <property type="project" value="InterPro"/>
</dbReference>
<feature type="modified residue" description="4-aspartylphosphate" evidence="8">
    <location>
        <position position="57"/>
    </location>
</feature>
<dbReference type="InterPro" id="IPR018060">
    <property type="entry name" value="HTH_AraC"/>
</dbReference>
<proteinExistence type="predicted"/>
<feature type="domain" description="Response regulatory" evidence="10">
    <location>
        <begin position="5"/>
        <end position="122"/>
    </location>
</feature>
<dbReference type="Proteomes" id="UP000295636">
    <property type="component" value="Unassembled WGS sequence"/>
</dbReference>
<dbReference type="SMART" id="SM00342">
    <property type="entry name" value="HTH_ARAC"/>
    <property type="match status" value="1"/>
</dbReference>
<keyword evidence="7" id="KW-0804">Transcription</keyword>
<dbReference type="AlphaFoldDB" id="A0A4R5KSN8"/>
<dbReference type="SUPFAM" id="SSF52172">
    <property type="entry name" value="CheY-like"/>
    <property type="match status" value="1"/>
</dbReference>
<dbReference type="CDD" id="cd17536">
    <property type="entry name" value="REC_YesN-like"/>
    <property type="match status" value="1"/>
</dbReference>
<evidence type="ECO:0000256" key="8">
    <source>
        <dbReference type="PROSITE-ProRule" id="PRU00169"/>
    </source>
</evidence>
<keyword evidence="2" id="KW-0963">Cytoplasm</keyword>
<keyword evidence="3 8" id="KW-0597">Phosphoprotein</keyword>
<evidence type="ECO:0000313" key="12">
    <source>
        <dbReference type="Proteomes" id="UP000295636"/>
    </source>
</evidence>
<dbReference type="EMBL" id="SMRT01000003">
    <property type="protein sequence ID" value="TDF98889.1"/>
    <property type="molecule type" value="Genomic_DNA"/>
</dbReference>
<dbReference type="SUPFAM" id="SSF46689">
    <property type="entry name" value="Homeodomain-like"/>
    <property type="match status" value="2"/>
</dbReference>
<dbReference type="PANTHER" id="PTHR42713">
    <property type="entry name" value="HISTIDINE KINASE-RELATED"/>
    <property type="match status" value="1"/>
</dbReference>
<dbReference type="InterPro" id="IPR011006">
    <property type="entry name" value="CheY-like_superfamily"/>
</dbReference>
<dbReference type="Pfam" id="PF00072">
    <property type="entry name" value="Response_reg"/>
    <property type="match status" value="1"/>
</dbReference>
<evidence type="ECO:0000259" key="10">
    <source>
        <dbReference type="PROSITE" id="PS50110"/>
    </source>
</evidence>
<evidence type="ECO:0000313" key="11">
    <source>
        <dbReference type="EMBL" id="TDF98889.1"/>
    </source>
</evidence>
<dbReference type="InterPro" id="IPR001789">
    <property type="entry name" value="Sig_transdc_resp-reg_receiver"/>
</dbReference>
<dbReference type="Gene3D" id="1.10.10.60">
    <property type="entry name" value="Homeodomain-like"/>
    <property type="match status" value="2"/>
</dbReference>